<dbReference type="AlphaFoldDB" id="A0AAW7JJI7"/>
<name>A0AAW7JJI7_9BACT</name>
<dbReference type="RefSeq" id="WP_021994215.1">
    <property type="nucleotide sequence ID" value="NZ_CALUKV010000001.1"/>
</dbReference>
<organism evidence="1 2">
    <name type="scientific">Leyella lascolaii</name>
    <dbReference type="NCBI Taxonomy" id="1776379"/>
    <lineage>
        <taxon>Bacteria</taxon>
        <taxon>Pseudomonadati</taxon>
        <taxon>Bacteroidota</taxon>
        <taxon>Bacteroidia</taxon>
        <taxon>Bacteroidales</taxon>
        <taxon>Prevotellaceae</taxon>
        <taxon>Leyella</taxon>
    </lineage>
</organism>
<dbReference type="EMBL" id="JAUEIF010000007">
    <property type="protein sequence ID" value="MDN0025622.1"/>
    <property type="molecule type" value="Genomic_DNA"/>
</dbReference>
<sequence length="90" mass="10216">MANKRNLKHTINYVCGELFAECIAVSQYSSNPDNENVNALLRTILTINNDMIKRVSHPEPGMSAKKYYNELIASFNKQIQEISDQIANLN</sequence>
<dbReference type="Proteomes" id="UP001168478">
    <property type="component" value="Unassembled WGS sequence"/>
</dbReference>
<evidence type="ECO:0000313" key="1">
    <source>
        <dbReference type="EMBL" id="MDN0025622.1"/>
    </source>
</evidence>
<proteinExistence type="predicted"/>
<comment type="caution">
    <text evidence="1">The sequence shown here is derived from an EMBL/GenBank/DDBJ whole genome shotgun (WGS) entry which is preliminary data.</text>
</comment>
<protein>
    <submittedName>
        <fullName evidence="1">Uncharacterized protein</fullName>
    </submittedName>
</protein>
<reference evidence="1" key="1">
    <citation type="submission" date="2023-06" db="EMBL/GenBank/DDBJ databases">
        <authorList>
            <person name="Zeman M."/>
            <person name="Kubasova T."/>
            <person name="Jahodarova E."/>
            <person name="Nykrynova M."/>
            <person name="Rychlik I."/>
        </authorList>
    </citation>
    <scope>NUCLEOTIDE SEQUENCE</scope>
    <source>
        <strain evidence="1">ET15</strain>
    </source>
</reference>
<reference evidence="1" key="2">
    <citation type="submission" date="2023-08" db="EMBL/GenBank/DDBJ databases">
        <title>Identification and characterization of horizontal gene transfer across gut microbiota members of farm animals based on homology search.</title>
        <authorList>
            <person name="Schwarzerova J."/>
            <person name="Nykrynova M."/>
            <person name="Jureckova K."/>
            <person name="Cejkova D."/>
            <person name="Rychlik I."/>
        </authorList>
    </citation>
    <scope>NUCLEOTIDE SEQUENCE</scope>
    <source>
        <strain evidence="1">ET15</strain>
    </source>
</reference>
<gene>
    <name evidence="1" type="ORF">QVN84_08850</name>
</gene>
<evidence type="ECO:0000313" key="2">
    <source>
        <dbReference type="Proteomes" id="UP001168478"/>
    </source>
</evidence>
<accession>A0AAW7JJI7</accession>